<proteinExistence type="predicted"/>
<keyword evidence="1" id="KW-0862">Zinc</keyword>
<name>A0A914RFB2_PAREQ</name>
<protein>
    <submittedName>
        <fullName evidence="4">UBP-type domain-containing protein</fullName>
    </submittedName>
</protein>
<keyword evidence="1" id="KW-0863">Zinc-finger</keyword>
<dbReference type="PANTHER" id="PTHR47665">
    <property type="entry name" value="HISTONE DEACETYLASE-LIKE PROTEIN"/>
    <property type="match status" value="1"/>
</dbReference>
<dbReference type="Gene3D" id="3.30.40.10">
    <property type="entry name" value="Zinc/RING finger domain, C3HC4 (zinc finger)"/>
    <property type="match status" value="1"/>
</dbReference>
<reference evidence="4" key="1">
    <citation type="submission" date="2022-11" db="UniProtKB">
        <authorList>
            <consortium name="WormBaseParasite"/>
        </authorList>
    </citation>
    <scope>IDENTIFICATION</scope>
</reference>
<dbReference type="InterPro" id="IPR013083">
    <property type="entry name" value="Znf_RING/FYVE/PHD"/>
</dbReference>
<evidence type="ECO:0000313" key="3">
    <source>
        <dbReference type="Proteomes" id="UP000887564"/>
    </source>
</evidence>
<evidence type="ECO:0000313" key="4">
    <source>
        <dbReference type="WBParaSite" id="PEQ_0000038301-mRNA-1"/>
    </source>
</evidence>
<evidence type="ECO:0000256" key="1">
    <source>
        <dbReference type="PROSITE-ProRule" id="PRU00502"/>
    </source>
</evidence>
<organism evidence="3 4">
    <name type="scientific">Parascaris equorum</name>
    <name type="common">Equine roundworm</name>
    <dbReference type="NCBI Taxonomy" id="6256"/>
    <lineage>
        <taxon>Eukaryota</taxon>
        <taxon>Metazoa</taxon>
        <taxon>Ecdysozoa</taxon>
        <taxon>Nematoda</taxon>
        <taxon>Chromadorea</taxon>
        <taxon>Rhabditida</taxon>
        <taxon>Spirurina</taxon>
        <taxon>Ascaridomorpha</taxon>
        <taxon>Ascaridoidea</taxon>
        <taxon>Ascarididae</taxon>
        <taxon>Parascaris</taxon>
    </lineage>
</organism>
<dbReference type="AlphaFoldDB" id="A0A914RFB2"/>
<dbReference type="PANTHER" id="PTHR47665:SF1">
    <property type="entry name" value="HISTONE DEACETYLASE-LIKE PROTEIN"/>
    <property type="match status" value="1"/>
</dbReference>
<dbReference type="PROSITE" id="PS50271">
    <property type="entry name" value="ZF_UBP"/>
    <property type="match status" value="1"/>
</dbReference>
<dbReference type="GO" id="GO:0008270">
    <property type="term" value="F:zinc ion binding"/>
    <property type="evidence" value="ECO:0007669"/>
    <property type="project" value="UniProtKB-KW"/>
</dbReference>
<dbReference type="InterPro" id="IPR001607">
    <property type="entry name" value="Znf_UBP"/>
</dbReference>
<keyword evidence="3" id="KW-1185">Reference proteome</keyword>
<dbReference type="Proteomes" id="UP000887564">
    <property type="component" value="Unplaced"/>
</dbReference>
<dbReference type="Pfam" id="PF02148">
    <property type="entry name" value="zf-UBP"/>
    <property type="match status" value="1"/>
</dbReference>
<accession>A0A914RFB2</accession>
<evidence type="ECO:0000259" key="2">
    <source>
        <dbReference type="PROSITE" id="PS50271"/>
    </source>
</evidence>
<sequence>MIMIERVLPSKFAHNLLECQVKNADLYSFRNMLCRYVGGHAVIHRNTSGHPMAISLTDISVWCYVCEAYVHNDILLPAKNEVH</sequence>
<dbReference type="WBParaSite" id="PEQ_0000038301-mRNA-1">
    <property type="protein sequence ID" value="PEQ_0000038301-mRNA-1"/>
    <property type="gene ID" value="PEQ_0000038301"/>
</dbReference>
<dbReference type="SUPFAM" id="SSF57850">
    <property type="entry name" value="RING/U-box"/>
    <property type="match status" value="1"/>
</dbReference>
<feature type="domain" description="UBP-type" evidence="2">
    <location>
        <begin position="1"/>
        <end position="83"/>
    </location>
</feature>
<keyword evidence="1" id="KW-0479">Metal-binding</keyword>